<dbReference type="InterPro" id="IPR036278">
    <property type="entry name" value="Sialidase_sf"/>
</dbReference>
<feature type="compositionally biased region" description="Polar residues" evidence="1">
    <location>
        <begin position="31"/>
        <end position="51"/>
    </location>
</feature>
<sequence length="274" mass="28822">MTSLLRLLVAASLASLATATADPIPFRRRAPTTSSPIMTPSVTSSTSGTADAVQNVTDQSPRFFVPLARTGRATNFSEPTTQQKGLLAVFVVPANGGANTTIAVSKSYNNGAWQVPVNAATESPGTIDRLDNPSILQLPSGKILVAYEDRVLGSNSAQFRISLITSDDGAKTWSRTAVEPESRTYTFGTNSGVVDSTSPAPRGAPMKPYLRQGKDPKTVQLYYIGDGGPDTLGAVLMKESHDEGNSWPGGYTSMVTGTAGTDYPSAAQVKNTLF</sequence>
<comment type="caution">
    <text evidence="3">The sequence shown here is derived from an EMBL/GenBank/DDBJ whole genome shotgun (WGS) entry which is preliminary data.</text>
</comment>
<gene>
    <name evidence="3" type="ORF">B0T16DRAFT_392958</name>
</gene>
<evidence type="ECO:0000313" key="4">
    <source>
        <dbReference type="Proteomes" id="UP001174936"/>
    </source>
</evidence>
<feature type="chain" id="PRO_5041362303" description="Sialidase domain-containing protein" evidence="2">
    <location>
        <begin position="22"/>
        <end position="274"/>
    </location>
</feature>
<dbReference type="EMBL" id="JAULSV010000005">
    <property type="protein sequence ID" value="KAK0644645.1"/>
    <property type="molecule type" value="Genomic_DNA"/>
</dbReference>
<dbReference type="Gene3D" id="2.120.10.10">
    <property type="match status" value="1"/>
</dbReference>
<reference evidence="3" key="1">
    <citation type="submission" date="2023-06" db="EMBL/GenBank/DDBJ databases">
        <title>Genome-scale phylogeny and comparative genomics of the fungal order Sordariales.</title>
        <authorList>
            <consortium name="Lawrence Berkeley National Laboratory"/>
            <person name="Hensen N."/>
            <person name="Bonometti L."/>
            <person name="Westerberg I."/>
            <person name="Brannstrom I.O."/>
            <person name="Guillou S."/>
            <person name="Cros-Aarteil S."/>
            <person name="Calhoun S."/>
            <person name="Haridas S."/>
            <person name="Kuo A."/>
            <person name="Mondo S."/>
            <person name="Pangilinan J."/>
            <person name="Riley R."/>
            <person name="Labutti K."/>
            <person name="Andreopoulos B."/>
            <person name="Lipzen A."/>
            <person name="Chen C."/>
            <person name="Yanf M."/>
            <person name="Daum C."/>
            <person name="Ng V."/>
            <person name="Clum A."/>
            <person name="Steindorff A."/>
            <person name="Ohm R."/>
            <person name="Martin F."/>
            <person name="Silar P."/>
            <person name="Natvig D."/>
            <person name="Lalanne C."/>
            <person name="Gautier V."/>
            <person name="Ament-Velasquez S.L."/>
            <person name="Kruys A."/>
            <person name="Hutchinson M.I."/>
            <person name="Powell A.J."/>
            <person name="Barry K."/>
            <person name="Miller A.N."/>
            <person name="Grigoriev I.V."/>
            <person name="Debuchy R."/>
            <person name="Gladieux P."/>
            <person name="Thoren M.H."/>
            <person name="Johannesson H."/>
        </authorList>
    </citation>
    <scope>NUCLEOTIDE SEQUENCE</scope>
    <source>
        <strain evidence="3">SMH2532-1</strain>
    </source>
</reference>
<feature type="region of interest" description="Disordered" evidence="1">
    <location>
        <begin position="26"/>
        <end position="51"/>
    </location>
</feature>
<proteinExistence type="predicted"/>
<dbReference type="AlphaFoldDB" id="A0AA40CN44"/>
<name>A0AA40CN44_9PEZI</name>
<keyword evidence="4" id="KW-1185">Reference proteome</keyword>
<evidence type="ECO:0000256" key="1">
    <source>
        <dbReference type="SAM" id="MobiDB-lite"/>
    </source>
</evidence>
<feature type="signal peptide" evidence="2">
    <location>
        <begin position="1"/>
        <end position="21"/>
    </location>
</feature>
<dbReference type="SUPFAM" id="SSF50939">
    <property type="entry name" value="Sialidases"/>
    <property type="match status" value="1"/>
</dbReference>
<accession>A0AA40CN44</accession>
<organism evidence="3 4">
    <name type="scientific">Cercophora newfieldiana</name>
    <dbReference type="NCBI Taxonomy" id="92897"/>
    <lineage>
        <taxon>Eukaryota</taxon>
        <taxon>Fungi</taxon>
        <taxon>Dikarya</taxon>
        <taxon>Ascomycota</taxon>
        <taxon>Pezizomycotina</taxon>
        <taxon>Sordariomycetes</taxon>
        <taxon>Sordariomycetidae</taxon>
        <taxon>Sordariales</taxon>
        <taxon>Lasiosphaeriaceae</taxon>
        <taxon>Cercophora</taxon>
    </lineage>
</organism>
<evidence type="ECO:0000313" key="3">
    <source>
        <dbReference type="EMBL" id="KAK0644645.1"/>
    </source>
</evidence>
<evidence type="ECO:0008006" key="5">
    <source>
        <dbReference type="Google" id="ProtNLM"/>
    </source>
</evidence>
<evidence type="ECO:0000256" key="2">
    <source>
        <dbReference type="SAM" id="SignalP"/>
    </source>
</evidence>
<feature type="compositionally biased region" description="Polar residues" evidence="1">
    <location>
        <begin position="188"/>
        <end position="199"/>
    </location>
</feature>
<keyword evidence="2" id="KW-0732">Signal</keyword>
<protein>
    <recommendedName>
        <fullName evidence="5">Sialidase domain-containing protein</fullName>
    </recommendedName>
</protein>
<dbReference type="CDD" id="cd15482">
    <property type="entry name" value="Sialidase_non-viral"/>
    <property type="match status" value="1"/>
</dbReference>
<dbReference type="Proteomes" id="UP001174936">
    <property type="component" value="Unassembled WGS sequence"/>
</dbReference>
<feature type="region of interest" description="Disordered" evidence="1">
    <location>
        <begin position="188"/>
        <end position="211"/>
    </location>
</feature>